<name>A0A3D9MB75_9FLAO</name>
<proteinExistence type="predicted"/>
<accession>A0A3D9MB75</accession>
<gene>
    <name evidence="1" type="ORF">DFQ09_105286</name>
</gene>
<sequence length="432" mass="49871">MKKTLFLILIISTNVFGQKKVGNDIFKMEFLRIMVNLEGSSNDYYSDIVERSMFSKKDSLNYGFINSKGKEVINSKYTYASDFFNGKSNIIKDSIPGIILENGNEKIFPEYSATYWYKDNLGIAIKDKKYGFIDENGKIIIALNYEDAFPFYEGYASVKTNDKWNYVDKNGKKIFPDSLTFSYRPIIDNNAIFMIESKAVEKNKSMITENGSRTFVEFLNKTGHIQLKEGLININGNVIINPIYDEISGYFQNGFMRVRNNGKTGVIDEQGKIIIPIEYDDISDLKDGLFLAKKSNKWGMIDIKEQVVIPFEYNKIRYFNEGLALVILDEKAGYINKENEIIIEPQYKFNFLGDFNNGLACVRKNNKYGYINNKNEIIIPIIYDSALPFKEKKAIVKKDGMSFIINNKGKEIKNISKPYLWLERNKLIRFAE</sequence>
<dbReference type="EMBL" id="QREI01000005">
    <property type="protein sequence ID" value="REE17072.1"/>
    <property type="molecule type" value="Genomic_DNA"/>
</dbReference>
<protein>
    <submittedName>
        <fullName evidence="1">WG repeat protein</fullName>
    </submittedName>
</protein>
<dbReference type="Proteomes" id="UP000256919">
    <property type="component" value="Unassembled WGS sequence"/>
</dbReference>
<dbReference type="InterPro" id="IPR032774">
    <property type="entry name" value="WG_beta_rep"/>
</dbReference>
<keyword evidence="2" id="KW-1185">Reference proteome</keyword>
<evidence type="ECO:0000313" key="2">
    <source>
        <dbReference type="Proteomes" id="UP000256919"/>
    </source>
</evidence>
<dbReference type="Pfam" id="PF14903">
    <property type="entry name" value="WG_beta_rep"/>
    <property type="match status" value="5"/>
</dbReference>
<dbReference type="OrthoDB" id="5464673at2"/>
<reference evidence="1 2" key="1">
    <citation type="submission" date="2018-07" db="EMBL/GenBank/DDBJ databases">
        <title>Genomic Encyclopedia of Type Strains, Phase III (KMG-III): the genomes of soil and plant-associated and newly described type strains.</title>
        <authorList>
            <person name="Whitman W."/>
        </authorList>
    </citation>
    <scope>NUCLEOTIDE SEQUENCE [LARGE SCALE GENOMIC DNA]</scope>
    <source>
        <strain evidence="1 2">CECT 7948</strain>
    </source>
</reference>
<dbReference type="RefSeq" id="WP_115810889.1">
    <property type="nucleotide sequence ID" value="NZ_QREI01000005.1"/>
</dbReference>
<dbReference type="SUPFAM" id="SSF69360">
    <property type="entry name" value="Cell wall binding repeat"/>
    <property type="match status" value="1"/>
</dbReference>
<dbReference type="PANTHER" id="PTHR37841:SF1">
    <property type="entry name" value="DUF3298 DOMAIN-CONTAINING PROTEIN"/>
    <property type="match status" value="1"/>
</dbReference>
<dbReference type="AlphaFoldDB" id="A0A3D9MB75"/>
<comment type="caution">
    <text evidence="1">The sequence shown here is derived from an EMBL/GenBank/DDBJ whole genome shotgun (WGS) entry which is preliminary data.</text>
</comment>
<dbReference type="PANTHER" id="PTHR37841">
    <property type="entry name" value="GLR2918 PROTEIN"/>
    <property type="match status" value="1"/>
</dbReference>
<organism evidence="1 2">
    <name type="scientific">Winogradskyella pacifica</name>
    <dbReference type="NCBI Taxonomy" id="664642"/>
    <lineage>
        <taxon>Bacteria</taxon>
        <taxon>Pseudomonadati</taxon>
        <taxon>Bacteroidota</taxon>
        <taxon>Flavobacteriia</taxon>
        <taxon>Flavobacteriales</taxon>
        <taxon>Flavobacteriaceae</taxon>
        <taxon>Winogradskyella</taxon>
    </lineage>
</organism>
<evidence type="ECO:0000313" key="1">
    <source>
        <dbReference type="EMBL" id="REE17072.1"/>
    </source>
</evidence>